<dbReference type="GO" id="GO:0031012">
    <property type="term" value="C:extracellular matrix"/>
    <property type="evidence" value="ECO:0007669"/>
    <property type="project" value="InterPro"/>
</dbReference>
<keyword evidence="1 7" id="KW-0645">Protease</keyword>
<dbReference type="RefSeq" id="WP_127699532.1">
    <property type="nucleotide sequence ID" value="NZ_SACS01000013.1"/>
</dbReference>
<proteinExistence type="predicted"/>
<dbReference type="OrthoDB" id="322519at2"/>
<reference evidence="7 8" key="1">
    <citation type="submission" date="2019-01" db="EMBL/GenBank/DDBJ databases">
        <authorList>
            <person name="Chen W.-M."/>
        </authorList>
    </citation>
    <scope>NUCLEOTIDE SEQUENCE [LARGE SCALE GENOMIC DNA]</scope>
    <source>
        <strain evidence="7 8">KYPC3</strain>
    </source>
</reference>
<keyword evidence="8" id="KW-1185">Reference proteome</keyword>
<dbReference type="Gene3D" id="3.40.390.10">
    <property type="entry name" value="Collagenase (Catalytic Domain)"/>
    <property type="match status" value="1"/>
</dbReference>
<keyword evidence="2" id="KW-0479">Metal-binding</keyword>
<evidence type="ECO:0000259" key="6">
    <source>
        <dbReference type="Pfam" id="PF00413"/>
    </source>
</evidence>
<evidence type="ECO:0000256" key="5">
    <source>
        <dbReference type="SAM" id="Coils"/>
    </source>
</evidence>
<evidence type="ECO:0000256" key="3">
    <source>
        <dbReference type="ARBA" id="ARBA00022801"/>
    </source>
</evidence>
<dbReference type="GO" id="GO:0006508">
    <property type="term" value="P:proteolysis"/>
    <property type="evidence" value="ECO:0007669"/>
    <property type="project" value="UniProtKB-KW"/>
</dbReference>
<dbReference type="AlphaFoldDB" id="A0A437QMK7"/>
<feature type="domain" description="Peptidase M10 metallopeptidase" evidence="6">
    <location>
        <begin position="193"/>
        <end position="295"/>
    </location>
</feature>
<evidence type="ECO:0000256" key="4">
    <source>
        <dbReference type="ARBA" id="ARBA00022833"/>
    </source>
</evidence>
<dbReference type="GO" id="GO:0008270">
    <property type="term" value="F:zinc ion binding"/>
    <property type="evidence" value="ECO:0007669"/>
    <property type="project" value="InterPro"/>
</dbReference>
<feature type="coiled-coil region" evidence="5">
    <location>
        <begin position="136"/>
        <end position="198"/>
    </location>
</feature>
<evidence type="ECO:0000313" key="8">
    <source>
        <dbReference type="Proteomes" id="UP000283077"/>
    </source>
</evidence>
<dbReference type="EMBL" id="SACS01000013">
    <property type="protein sequence ID" value="RVU35722.1"/>
    <property type="molecule type" value="Genomic_DNA"/>
</dbReference>
<keyword evidence="4" id="KW-0862">Zinc</keyword>
<dbReference type="Pfam" id="PF00413">
    <property type="entry name" value="Peptidase_M10"/>
    <property type="match status" value="1"/>
</dbReference>
<dbReference type="InterPro" id="IPR024079">
    <property type="entry name" value="MetalloPept_cat_dom_sf"/>
</dbReference>
<accession>A0A437QMK7</accession>
<name>A0A437QMK7_9GAMM</name>
<dbReference type="GO" id="GO:0004222">
    <property type="term" value="F:metalloendopeptidase activity"/>
    <property type="evidence" value="ECO:0007669"/>
    <property type="project" value="InterPro"/>
</dbReference>
<protein>
    <submittedName>
        <fullName evidence="7">Matrixin family metalloprotease</fullName>
    </submittedName>
</protein>
<keyword evidence="3" id="KW-0378">Hydrolase</keyword>
<gene>
    <name evidence="7" type="ORF">EOE67_12920</name>
</gene>
<dbReference type="Proteomes" id="UP000283077">
    <property type="component" value="Unassembled WGS sequence"/>
</dbReference>
<comment type="caution">
    <text evidence="7">The sequence shown here is derived from an EMBL/GenBank/DDBJ whole genome shotgun (WGS) entry which is preliminary data.</text>
</comment>
<evidence type="ECO:0000256" key="1">
    <source>
        <dbReference type="ARBA" id="ARBA00022670"/>
    </source>
</evidence>
<dbReference type="InterPro" id="IPR001818">
    <property type="entry name" value="Pept_M10_metallopeptidase"/>
</dbReference>
<keyword evidence="7" id="KW-0482">Metalloprotease</keyword>
<sequence>MNFLIRLIFIAILVFLGWRFWTQQQVGSSVEQLTHQVLNPKSPYCQSPLGWRLGRLDPAFNLTEAQAIQLISTAADMWNQASGQQLLHHDPAHGFVIDFKFDARQQQLLKQRLLQRNLARYDDAIQPGLQNLPEKFAELDAKIAEFNQQKALLQQQISQFQPNAHNAEAQRRQLEQQQQSLVREADWLEQQRQQLMRDQDYLNETIRQRNELVQTAEQPTAAASFEVGLMTIKQLQRQMTIFAFSSETDLIATIAHEFGHAFGIAHTEEPDSIMFHQLNAQQQQLTAADIQAWQSTCQAQ</sequence>
<organism evidence="7 8">
    <name type="scientific">Rheinheimera riviphila</name>
    <dbReference type="NCBI Taxonomy" id="1834037"/>
    <lineage>
        <taxon>Bacteria</taxon>
        <taxon>Pseudomonadati</taxon>
        <taxon>Pseudomonadota</taxon>
        <taxon>Gammaproteobacteria</taxon>
        <taxon>Chromatiales</taxon>
        <taxon>Chromatiaceae</taxon>
        <taxon>Rheinheimera</taxon>
    </lineage>
</organism>
<evidence type="ECO:0000256" key="2">
    <source>
        <dbReference type="ARBA" id="ARBA00022723"/>
    </source>
</evidence>
<dbReference type="SUPFAM" id="SSF55486">
    <property type="entry name" value="Metalloproteases ('zincins'), catalytic domain"/>
    <property type="match status" value="1"/>
</dbReference>
<evidence type="ECO:0000313" key="7">
    <source>
        <dbReference type="EMBL" id="RVU35722.1"/>
    </source>
</evidence>
<keyword evidence="5" id="KW-0175">Coiled coil</keyword>